<gene>
    <name evidence="3" type="primary">mobA</name>
</gene>
<accession>A0A0S1GNG7</accession>
<reference evidence="3" key="1">
    <citation type="submission" date="2015-07" db="EMBL/GenBank/DDBJ databases">
        <title>The mesophilic/psychrophilic dichotomy of Aeromonas salmonicida.</title>
        <authorList>
            <person name="Vincent A.T."/>
            <person name="Trudel M.V."/>
            <person name="Freschi L."/>
            <person name="Nagar V."/>
            <person name="Levesque R.C."/>
            <person name="Charette S.J."/>
        </authorList>
    </citation>
    <scope>NUCLEOTIDE SEQUENCE</scope>
    <source>
        <strain evidence="3">JF4097</strain>
        <plasmid evidence="3">pJF4097</plasmid>
    </source>
</reference>
<proteinExistence type="predicted"/>
<keyword evidence="1" id="KW-0175">Coiled coil</keyword>
<sequence>MIVKFHARGVGRGSGPIDYLLGPQRDREGATLDRGDPGLIEALIDSSPYAKRYTSGVLSFQEADLPREDKDRLMDSFERALLPGLDRDQYVCLWVEHRDKERLELNFVIPNIELLSGKRLQPYFDRADRPRIDAWKVVVNAQLGLHDPDDPLNKRALMTPSNLPKAKQDAAHAITDGLLSLAAAGELADRGDVVATLKQHGFEVVRETRKSISIADPEGGRNIRLKGALYEQDFRAGQDLRRELEAAGERYRNEREERVRAARESYSRGVGIKRAEIEHRYRRPEPEVGLAGVEGVALSADRGGVSAGVQLGCSVVPREGHRRELGRDLAPERDIGAVGGEGRQTGTVYVRQGPAAVREDGLEGVGLWPRRGIRERGISLEDPGGVLNDGTRAAVIESVRELGRRVQSAARGLGERLQRFAADVRGHLYREPGITRERGELEQAGVALERSSRAIEPKIEALSLEREPRRGGMSFGREYRDHGDREFGD</sequence>
<feature type="compositionally biased region" description="Basic and acidic residues" evidence="2">
    <location>
        <begin position="477"/>
        <end position="489"/>
    </location>
</feature>
<keyword evidence="3" id="KW-0614">Plasmid</keyword>
<dbReference type="AlphaFoldDB" id="A0A0S1GNG7"/>
<feature type="coiled-coil region" evidence="1">
    <location>
        <begin position="237"/>
        <end position="264"/>
    </location>
</feature>
<feature type="region of interest" description="Disordered" evidence="2">
    <location>
        <begin position="466"/>
        <end position="489"/>
    </location>
</feature>
<dbReference type="EMBL" id="KT334395">
    <property type="protein sequence ID" value="ALK43957.1"/>
    <property type="molecule type" value="Genomic_DNA"/>
</dbReference>
<geneLocation type="plasmid" evidence="3">
    <name>pJF4097</name>
</geneLocation>
<name>A0A0S1GNG7_AERSA</name>
<evidence type="ECO:0000256" key="1">
    <source>
        <dbReference type="SAM" id="Coils"/>
    </source>
</evidence>
<organism evidence="3">
    <name type="scientific">Aeromonas salmonicida subsp. smithia</name>
    <dbReference type="NCBI Taxonomy" id="80745"/>
    <lineage>
        <taxon>Bacteria</taxon>
        <taxon>Pseudomonadati</taxon>
        <taxon>Pseudomonadota</taxon>
        <taxon>Gammaproteobacteria</taxon>
        <taxon>Aeromonadales</taxon>
        <taxon>Aeromonadaceae</taxon>
        <taxon>Aeromonas</taxon>
    </lineage>
</organism>
<evidence type="ECO:0000256" key="2">
    <source>
        <dbReference type="SAM" id="MobiDB-lite"/>
    </source>
</evidence>
<evidence type="ECO:0000313" key="3">
    <source>
        <dbReference type="EMBL" id="ALK43957.1"/>
    </source>
</evidence>
<protein>
    <submittedName>
        <fullName evidence="3">Mobilization protein A</fullName>
    </submittedName>
</protein>